<feature type="region of interest" description="Disordered" evidence="2">
    <location>
        <begin position="1"/>
        <end position="21"/>
    </location>
</feature>
<dbReference type="PANTHER" id="PTHR43591:SF14">
    <property type="entry name" value="METHYLTRANSFERASE"/>
    <property type="match status" value="1"/>
</dbReference>
<evidence type="ECO:0008006" key="5">
    <source>
        <dbReference type="Google" id="ProtNLM"/>
    </source>
</evidence>
<name>A0A0A1T888_9HYPO</name>
<dbReference type="OrthoDB" id="2013972at2759"/>
<dbReference type="Pfam" id="PF13489">
    <property type="entry name" value="Methyltransf_23"/>
    <property type="match status" value="1"/>
</dbReference>
<dbReference type="GO" id="GO:0008168">
    <property type="term" value="F:methyltransferase activity"/>
    <property type="evidence" value="ECO:0007669"/>
    <property type="project" value="TreeGrafter"/>
</dbReference>
<dbReference type="STRING" id="1531966.A0A0A1T888"/>
<gene>
    <name evidence="3" type="ORF">VHEMI02557</name>
</gene>
<proteinExistence type="inferred from homology"/>
<accession>A0A0A1T888</accession>
<comment type="similarity">
    <text evidence="1">Belongs to the methyltransferase superfamily. LaeA methyltransferase family.</text>
</comment>
<protein>
    <recommendedName>
        <fullName evidence="5">Methyltransferase domain-containing protein</fullName>
    </recommendedName>
</protein>
<dbReference type="SUPFAM" id="SSF53335">
    <property type="entry name" value="S-adenosyl-L-methionine-dependent methyltransferases"/>
    <property type="match status" value="1"/>
</dbReference>
<reference evidence="3 4" key="1">
    <citation type="journal article" date="2015" name="Genome Announc.">
        <title>Draft Genome Sequence and Gene Annotation of the Entomopathogenic Fungus Verticillium hemipterigenum.</title>
        <authorList>
            <person name="Horn F."/>
            <person name="Habel A."/>
            <person name="Scharf D.H."/>
            <person name="Dworschak J."/>
            <person name="Brakhage A.A."/>
            <person name="Guthke R."/>
            <person name="Hertweck C."/>
            <person name="Linde J."/>
        </authorList>
    </citation>
    <scope>NUCLEOTIDE SEQUENCE [LARGE SCALE GENOMIC DNA]</scope>
</reference>
<feature type="region of interest" description="Disordered" evidence="2">
    <location>
        <begin position="33"/>
        <end position="60"/>
    </location>
</feature>
<keyword evidence="4" id="KW-1185">Reference proteome</keyword>
<dbReference type="Proteomes" id="UP000039046">
    <property type="component" value="Unassembled WGS sequence"/>
</dbReference>
<feature type="compositionally biased region" description="Polar residues" evidence="2">
    <location>
        <begin position="1"/>
        <end position="13"/>
    </location>
</feature>
<dbReference type="AlphaFoldDB" id="A0A0A1T888"/>
<dbReference type="InterPro" id="IPR029063">
    <property type="entry name" value="SAM-dependent_MTases_sf"/>
</dbReference>
<organism evidence="3 4">
    <name type="scientific">[Torrubiella] hemipterigena</name>
    <dbReference type="NCBI Taxonomy" id="1531966"/>
    <lineage>
        <taxon>Eukaryota</taxon>
        <taxon>Fungi</taxon>
        <taxon>Dikarya</taxon>
        <taxon>Ascomycota</taxon>
        <taxon>Pezizomycotina</taxon>
        <taxon>Sordariomycetes</taxon>
        <taxon>Hypocreomycetidae</taxon>
        <taxon>Hypocreales</taxon>
        <taxon>Clavicipitaceae</taxon>
        <taxon>Clavicipitaceae incertae sedis</taxon>
        <taxon>'Torrubiella' clade</taxon>
    </lineage>
</organism>
<dbReference type="EMBL" id="CDHN01000001">
    <property type="protein sequence ID" value="CEJ82497.1"/>
    <property type="molecule type" value="Genomic_DNA"/>
</dbReference>
<evidence type="ECO:0000313" key="4">
    <source>
        <dbReference type="Proteomes" id="UP000039046"/>
    </source>
</evidence>
<feature type="compositionally biased region" description="Low complexity" evidence="2">
    <location>
        <begin position="44"/>
        <end position="58"/>
    </location>
</feature>
<dbReference type="PANTHER" id="PTHR43591">
    <property type="entry name" value="METHYLTRANSFERASE"/>
    <property type="match status" value="1"/>
</dbReference>
<dbReference type="Gene3D" id="3.40.50.150">
    <property type="entry name" value="Vaccinia Virus protein VP39"/>
    <property type="match status" value="1"/>
</dbReference>
<dbReference type="CDD" id="cd02440">
    <property type="entry name" value="AdoMet_MTases"/>
    <property type="match status" value="1"/>
</dbReference>
<evidence type="ECO:0000313" key="3">
    <source>
        <dbReference type="EMBL" id="CEJ82497.1"/>
    </source>
</evidence>
<evidence type="ECO:0000256" key="2">
    <source>
        <dbReference type="SAM" id="MobiDB-lite"/>
    </source>
</evidence>
<dbReference type="HOGENOM" id="CLU_010595_1_1_1"/>
<evidence type="ECO:0000256" key="1">
    <source>
        <dbReference type="ARBA" id="ARBA00038158"/>
    </source>
</evidence>
<sequence>MSGQPPLGSSSQEGAGDSRRTVNIQDYQFSFQVPSTGAIEPDPDMSSPGDSSTSLSESVQNFPEEFGRTYHAYRAGSYAFPNDDIERERLELQFTALNKIFGDKLFLAPVGEKIQPKAILDIATGTGSWVIQMGDMFPEAEVIGTDLSPIQPEDVPPNVTFYVEDSSDPWDYTQKFDFIHTRITAGCWKSFETQIAQQAFDALNPGGYIESQEFDSVFGCDDDTLKPGMALTTWFHEISVASEILHRPTVFSSRIKEIFQRVGFVDVEERVFKMPTNAWPRDPELKQLGRMWERNFMQGLSGFSLTLFNRAFSRTAEETEVLLVDVRRELSDPRIHAFIPIWVVWGRKPFPDEASTS</sequence>